<accession>A0A7W4IAR8</accession>
<evidence type="ECO:0000313" key="2">
    <source>
        <dbReference type="Proteomes" id="UP000589085"/>
    </source>
</evidence>
<gene>
    <name evidence="1" type="ORF">HLH48_04170</name>
</gene>
<dbReference type="Proteomes" id="UP000589085">
    <property type="component" value="Unassembled WGS sequence"/>
</dbReference>
<dbReference type="AlphaFoldDB" id="A0A7W4IAR8"/>
<comment type="caution">
    <text evidence="1">The sequence shown here is derived from an EMBL/GenBank/DDBJ whole genome shotgun (WGS) entry which is preliminary data.</text>
</comment>
<proteinExistence type="predicted"/>
<organism evidence="1 2">
    <name type="scientific">Gluconacetobacter sacchari</name>
    <dbReference type="NCBI Taxonomy" id="92759"/>
    <lineage>
        <taxon>Bacteria</taxon>
        <taxon>Pseudomonadati</taxon>
        <taxon>Pseudomonadota</taxon>
        <taxon>Alphaproteobacteria</taxon>
        <taxon>Acetobacterales</taxon>
        <taxon>Acetobacteraceae</taxon>
        <taxon>Gluconacetobacter</taxon>
    </lineage>
</organism>
<sequence>MQHQNDLTVHDAPENDMAPETYSIYGQYLQASDEFQSELYVPNLKYSAICVGDVNRSLMEIAYDGTIFGNIDDMPAAARVLHNCICGQRSLYGLPDHWPIQDVPVLSVKYADTGCRWSEWFAAVVPKDAPHLPNDAHTIEFWADGRIVGIPDSSMPLARAFWDEFMRLFNAEKS</sequence>
<dbReference type="RefSeq" id="WP_182996238.1">
    <property type="nucleotide sequence ID" value="NZ_JABEQJ010000003.1"/>
</dbReference>
<dbReference type="EMBL" id="JABEQJ010000003">
    <property type="protein sequence ID" value="MBB2159380.1"/>
    <property type="molecule type" value="Genomic_DNA"/>
</dbReference>
<evidence type="ECO:0000313" key="1">
    <source>
        <dbReference type="EMBL" id="MBB2159380.1"/>
    </source>
</evidence>
<reference evidence="1 2" key="1">
    <citation type="submission" date="2020-04" db="EMBL/GenBank/DDBJ databases">
        <title>Description of novel Gluconacetobacter.</title>
        <authorList>
            <person name="Sombolestani A."/>
        </authorList>
    </citation>
    <scope>NUCLEOTIDE SEQUENCE [LARGE SCALE GENOMIC DNA]</scope>
    <source>
        <strain evidence="1 2">LMG 19747</strain>
    </source>
</reference>
<protein>
    <submittedName>
        <fullName evidence="1">Uncharacterized protein</fullName>
    </submittedName>
</protein>
<name>A0A7W4IAR8_9PROT</name>